<sequence length="100" mass="11416">MIEATAESFRRDQKELLDAINRGEHIRIERRGRRNRNAVVVPEDWHQEADRALAIVRGLFQLGTAGTNVQTLVEALMREGDEDQTSLFNDRDHEVMATAS</sequence>
<gene>
    <name evidence="1" type="ORF">GCM10010470_67090</name>
</gene>
<protein>
    <recommendedName>
        <fullName evidence="3">Antitoxin</fullName>
    </recommendedName>
</protein>
<name>A0ABN3VNE7_9PSEU</name>
<organism evidence="1 2">
    <name type="scientific">Saccharopolyspora taberi</name>
    <dbReference type="NCBI Taxonomy" id="60895"/>
    <lineage>
        <taxon>Bacteria</taxon>
        <taxon>Bacillati</taxon>
        <taxon>Actinomycetota</taxon>
        <taxon>Actinomycetes</taxon>
        <taxon>Pseudonocardiales</taxon>
        <taxon>Pseudonocardiaceae</taxon>
        <taxon>Saccharopolyspora</taxon>
    </lineage>
</organism>
<accession>A0ABN3VNE7</accession>
<keyword evidence="2" id="KW-1185">Reference proteome</keyword>
<dbReference type="Proteomes" id="UP001500979">
    <property type="component" value="Unassembled WGS sequence"/>
</dbReference>
<dbReference type="EMBL" id="BAAAUX010000053">
    <property type="protein sequence ID" value="GAA2822674.1"/>
    <property type="molecule type" value="Genomic_DNA"/>
</dbReference>
<evidence type="ECO:0008006" key="3">
    <source>
        <dbReference type="Google" id="ProtNLM"/>
    </source>
</evidence>
<reference evidence="1 2" key="1">
    <citation type="journal article" date="2019" name="Int. J. Syst. Evol. Microbiol.">
        <title>The Global Catalogue of Microorganisms (GCM) 10K type strain sequencing project: providing services to taxonomists for standard genome sequencing and annotation.</title>
        <authorList>
            <consortium name="The Broad Institute Genomics Platform"/>
            <consortium name="The Broad Institute Genome Sequencing Center for Infectious Disease"/>
            <person name="Wu L."/>
            <person name="Ma J."/>
        </authorList>
    </citation>
    <scope>NUCLEOTIDE SEQUENCE [LARGE SCALE GENOMIC DNA]</scope>
    <source>
        <strain evidence="1 2">JCM 9383</strain>
    </source>
</reference>
<proteinExistence type="predicted"/>
<evidence type="ECO:0000313" key="2">
    <source>
        <dbReference type="Proteomes" id="UP001500979"/>
    </source>
</evidence>
<evidence type="ECO:0000313" key="1">
    <source>
        <dbReference type="EMBL" id="GAA2822674.1"/>
    </source>
</evidence>
<comment type="caution">
    <text evidence="1">The sequence shown here is derived from an EMBL/GenBank/DDBJ whole genome shotgun (WGS) entry which is preliminary data.</text>
</comment>